<sequence>MNKKSQSKQKLVYIGGISCLKPQSFSISPLTGEFAYICGCFIIFLSTDDYAQKYYISNPKSRPYSCLEFSGDGRTLLAGESLTRHCILHHFVYSTEDSRYSIKAVVKTSFSSIERLSLTNSFFVINGTIRDKFKKEIQKYEVLSFTKKKGRKQQRFTKKIKQLMFTSKHSDSFLILTSDSLHLCEEKTNWKATNVILPVGSSTKFLDMILTESGMLLILSEDKKLLQVENTSEVTNIYDLETILEDIPTSLAICEKFFSIGCLGGHSYIGNIDAPTKLYEQPLPPHYGFCASEEPDMKEYPDTMGLKLDKNRLIGIYSDKTIAIFNRKTDLDSRIVHIIQNHAKGIHNIMTLPNETSEKGFAFLTGSTDKTLRKWMIMKNGHGRSCTPSNSALLCDDFSHLRKSRKRLKIDEEQRDHLGQIRVIQKVHSQKEDIILCGDSCGYVWIFDPETFLLKSICESHQDEILDISTIKTQDPDDPRDGMIITCSRDKTVKGFIYSEEELHNCDSFKSSSLPIISLDCIQSGKDIFKLVYIDAQSNLCIREILPECRFNAPIIKNMAPQKFYALAVRDNKIAIGMDSKVQLGELKSNNSWALGKTALENHPKMRDFVKVEIDKTNTFVITSCWKTNDVHIIDRINSSIMETFNCGEPMLTMEITPDHKYLITTSSLGCFYIWKLPLRIVRAMKFRESQKNLISNHPSLDRTVLSNIKEDDEISDENEFGHIDEGKREEPKRKEWIRPEKRPFNFDTKLTGIHPCRSTSVNDRLHSEPVLFEEAQLDYGNKSDQEHESDHEEDTFDLIGSPTRNEEDNIKTKYEFTEKVETKRRLSHIRRDSKIGKLVEKANNRKSDLSQESRMHNSSFEDTGKVKSQVEENNCLNFPLLKEELQICQDNDATNSESFTKELKREVSAISQSIDKCINKFQLQKSLADKKEVSQLLMVLNMKMNSLQTAYFHLVLSESPEKEV</sequence>
<comment type="caution">
    <text evidence="2">The sequence shown here is derived from an EMBL/GenBank/DDBJ whole genome shotgun (WGS) entry which is preliminary data.</text>
</comment>
<evidence type="ECO:0000313" key="2">
    <source>
        <dbReference type="EMBL" id="CAI2379538.1"/>
    </source>
</evidence>
<dbReference type="Proteomes" id="UP001295684">
    <property type="component" value="Unassembled WGS sequence"/>
</dbReference>
<organism evidence="2 3">
    <name type="scientific">Euplotes crassus</name>
    <dbReference type="NCBI Taxonomy" id="5936"/>
    <lineage>
        <taxon>Eukaryota</taxon>
        <taxon>Sar</taxon>
        <taxon>Alveolata</taxon>
        <taxon>Ciliophora</taxon>
        <taxon>Intramacronucleata</taxon>
        <taxon>Spirotrichea</taxon>
        <taxon>Hypotrichia</taxon>
        <taxon>Euplotida</taxon>
        <taxon>Euplotidae</taxon>
        <taxon>Moneuplotes</taxon>
    </lineage>
</organism>
<evidence type="ECO:0000313" key="3">
    <source>
        <dbReference type="Proteomes" id="UP001295684"/>
    </source>
</evidence>
<dbReference type="InterPro" id="IPR015943">
    <property type="entry name" value="WD40/YVTN_repeat-like_dom_sf"/>
</dbReference>
<dbReference type="AlphaFoldDB" id="A0AAD2D4S4"/>
<proteinExistence type="predicted"/>
<accession>A0AAD2D4S4</accession>
<name>A0AAD2D4S4_EUPCR</name>
<dbReference type="SUPFAM" id="SSF50978">
    <property type="entry name" value="WD40 repeat-like"/>
    <property type="match status" value="2"/>
</dbReference>
<dbReference type="InterPro" id="IPR036322">
    <property type="entry name" value="WD40_repeat_dom_sf"/>
</dbReference>
<dbReference type="PANTHER" id="PTHR45589">
    <property type="entry name" value="WD REPEAT DOMAIN 62, ISOFORM G"/>
    <property type="match status" value="1"/>
</dbReference>
<feature type="compositionally biased region" description="Basic and acidic residues" evidence="1">
    <location>
        <begin position="844"/>
        <end position="856"/>
    </location>
</feature>
<keyword evidence="3" id="KW-1185">Reference proteome</keyword>
<dbReference type="PANTHER" id="PTHR45589:SF1">
    <property type="entry name" value="WD REPEAT DOMAIN 62, ISOFORM G"/>
    <property type="match status" value="1"/>
</dbReference>
<feature type="region of interest" description="Disordered" evidence="1">
    <location>
        <begin position="844"/>
        <end position="867"/>
    </location>
</feature>
<dbReference type="EMBL" id="CAMPGE010021387">
    <property type="protein sequence ID" value="CAI2379538.1"/>
    <property type="molecule type" value="Genomic_DNA"/>
</dbReference>
<protein>
    <submittedName>
        <fullName evidence="2">Uncharacterized protein</fullName>
    </submittedName>
</protein>
<feature type="compositionally biased region" description="Basic and acidic residues" evidence="1">
    <location>
        <begin position="782"/>
        <end position="791"/>
    </location>
</feature>
<evidence type="ECO:0000256" key="1">
    <source>
        <dbReference type="SAM" id="MobiDB-lite"/>
    </source>
</evidence>
<dbReference type="InterPro" id="IPR052779">
    <property type="entry name" value="WDR62"/>
</dbReference>
<dbReference type="InterPro" id="IPR001680">
    <property type="entry name" value="WD40_rpt"/>
</dbReference>
<reference evidence="2" key="1">
    <citation type="submission" date="2023-07" db="EMBL/GenBank/DDBJ databases">
        <authorList>
            <consortium name="AG Swart"/>
            <person name="Singh M."/>
            <person name="Singh A."/>
            <person name="Seah K."/>
            <person name="Emmerich C."/>
        </authorList>
    </citation>
    <scope>NUCLEOTIDE SEQUENCE</scope>
    <source>
        <strain evidence="2">DP1</strain>
    </source>
</reference>
<gene>
    <name evidence="2" type="ORF">ECRASSUSDP1_LOCUS20948</name>
</gene>
<dbReference type="Gene3D" id="2.130.10.10">
    <property type="entry name" value="YVTN repeat-like/Quinoprotein amine dehydrogenase"/>
    <property type="match status" value="1"/>
</dbReference>
<feature type="region of interest" description="Disordered" evidence="1">
    <location>
        <begin position="782"/>
        <end position="806"/>
    </location>
</feature>
<dbReference type="SMART" id="SM00320">
    <property type="entry name" value="WD40"/>
    <property type="match status" value="4"/>
</dbReference>